<sequence>MVRVYLNKNNMKGFTLVEAIVSMLILSILLIGLLASFLKAIDINVYNYLRDEAVKIAQFELEECRNKPFSNIVNSNSTVNVQFRNSNYVYNVVKTVNDLVGMKEVKVQVDWSYKGRNCSYSVSTVIRDQSNY</sequence>
<protein>
    <submittedName>
        <fullName evidence="2">Type IV pilus assembly protein PilV</fullName>
    </submittedName>
</protein>
<name>A0A1G9ZLD6_9BACT</name>
<feature type="transmembrane region" description="Helical" evidence="1">
    <location>
        <begin position="20"/>
        <end position="41"/>
    </location>
</feature>
<evidence type="ECO:0000313" key="3">
    <source>
        <dbReference type="Proteomes" id="UP000199602"/>
    </source>
</evidence>
<dbReference type="Pfam" id="PF07963">
    <property type="entry name" value="N_methyl"/>
    <property type="match status" value="1"/>
</dbReference>
<keyword evidence="3" id="KW-1185">Reference proteome</keyword>
<evidence type="ECO:0000313" key="2">
    <source>
        <dbReference type="EMBL" id="SDN21905.1"/>
    </source>
</evidence>
<evidence type="ECO:0000256" key="1">
    <source>
        <dbReference type="SAM" id="Phobius"/>
    </source>
</evidence>
<dbReference type="STRING" id="206665.SAMN04488516_10171"/>
<dbReference type="RefSeq" id="WP_092061648.1">
    <property type="nucleotide sequence ID" value="NZ_FNIN01000001.1"/>
</dbReference>
<dbReference type="OrthoDB" id="235825at68525"/>
<organism evidence="2 3">
    <name type="scientific">Desulfonauticus submarinus</name>
    <dbReference type="NCBI Taxonomy" id="206665"/>
    <lineage>
        <taxon>Bacteria</taxon>
        <taxon>Pseudomonadati</taxon>
        <taxon>Thermodesulfobacteriota</taxon>
        <taxon>Desulfovibrionia</taxon>
        <taxon>Desulfovibrionales</taxon>
        <taxon>Desulfonauticaceae</taxon>
        <taxon>Desulfonauticus</taxon>
    </lineage>
</organism>
<dbReference type="InterPro" id="IPR012902">
    <property type="entry name" value="N_methyl_site"/>
</dbReference>
<keyword evidence="1" id="KW-0472">Membrane</keyword>
<dbReference type="AlphaFoldDB" id="A0A1G9ZLD6"/>
<dbReference type="Proteomes" id="UP000199602">
    <property type="component" value="Unassembled WGS sequence"/>
</dbReference>
<gene>
    <name evidence="2" type="ORF">SAMN04488516_10171</name>
</gene>
<dbReference type="PROSITE" id="PS00409">
    <property type="entry name" value="PROKAR_NTER_METHYL"/>
    <property type="match status" value="1"/>
</dbReference>
<keyword evidence="1" id="KW-0812">Transmembrane</keyword>
<proteinExistence type="predicted"/>
<dbReference type="EMBL" id="FNIN01000001">
    <property type="protein sequence ID" value="SDN21905.1"/>
    <property type="molecule type" value="Genomic_DNA"/>
</dbReference>
<reference evidence="2 3" key="1">
    <citation type="submission" date="2016-10" db="EMBL/GenBank/DDBJ databases">
        <authorList>
            <person name="de Groot N.N."/>
        </authorList>
    </citation>
    <scope>NUCLEOTIDE SEQUENCE [LARGE SCALE GENOMIC DNA]</scope>
    <source>
        <strain evidence="2 3">DSM 15269</strain>
    </source>
</reference>
<accession>A0A1G9ZLD6</accession>
<keyword evidence="1" id="KW-1133">Transmembrane helix</keyword>
<dbReference type="NCBIfam" id="TIGR02532">
    <property type="entry name" value="IV_pilin_GFxxxE"/>
    <property type="match status" value="1"/>
</dbReference>